<dbReference type="EMBL" id="FNTB01000001">
    <property type="protein sequence ID" value="SEB79477.1"/>
    <property type="molecule type" value="Genomic_DNA"/>
</dbReference>
<name>A0A1H4M9I0_9FLAO</name>
<sequence length="218" mass="25002">MRRMQVINDFANSFLRLFSGHGSKRCLHIMSYSKSNPFANIFASLPTALQMQMEEGSNKPQRKFTKKPDDNGSYILPLKQSFMKDVRLMPGTRCMISLLVGWAGQGRDLNLTQGTIAKHIGRSVRQVYRYLKDAAEEGYLTYNYTKNRIGMITGIKVFLSFDLLRPTIKKRKFQARTQGANTNTYLNKIIKKEEMSKPERTYLDNIEAIAARNSISLE</sequence>
<accession>A0A1H4M9I0</accession>
<evidence type="ECO:0000313" key="1">
    <source>
        <dbReference type="EMBL" id="SEB79477.1"/>
    </source>
</evidence>
<dbReference type="InterPro" id="IPR036388">
    <property type="entry name" value="WH-like_DNA-bd_sf"/>
</dbReference>
<evidence type="ECO:0008006" key="3">
    <source>
        <dbReference type="Google" id="ProtNLM"/>
    </source>
</evidence>
<proteinExistence type="predicted"/>
<evidence type="ECO:0000313" key="2">
    <source>
        <dbReference type="Proteomes" id="UP000183038"/>
    </source>
</evidence>
<dbReference type="AlphaFoldDB" id="A0A1H4M9I0"/>
<reference evidence="1 2" key="1">
    <citation type="submission" date="2016-10" db="EMBL/GenBank/DDBJ databases">
        <authorList>
            <person name="de Groot N.N."/>
        </authorList>
    </citation>
    <scope>NUCLEOTIDE SEQUENCE [LARGE SCALE GENOMIC DNA]</scope>
    <source>
        <strain evidence="1 2">MAR_2009_71</strain>
    </source>
</reference>
<organism evidence="1 2">
    <name type="scientific">Maribacter dokdonensis</name>
    <dbReference type="NCBI Taxonomy" id="320912"/>
    <lineage>
        <taxon>Bacteria</taxon>
        <taxon>Pseudomonadati</taxon>
        <taxon>Bacteroidota</taxon>
        <taxon>Flavobacteriia</taxon>
        <taxon>Flavobacteriales</taxon>
        <taxon>Flavobacteriaceae</taxon>
        <taxon>Maribacter</taxon>
    </lineage>
</organism>
<protein>
    <recommendedName>
        <fullName evidence="3">Helix-turn-helix domain-containing protein</fullName>
    </recommendedName>
</protein>
<dbReference type="Gene3D" id="1.10.10.10">
    <property type="entry name" value="Winged helix-like DNA-binding domain superfamily/Winged helix DNA-binding domain"/>
    <property type="match status" value="1"/>
</dbReference>
<dbReference type="Proteomes" id="UP000183038">
    <property type="component" value="Unassembled WGS sequence"/>
</dbReference>
<gene>
    <name evidence="1" type="ORF">SAMN05192540_1563</name>
</gene>